<sequence>MQIYNIEHAFYNQIFTFLNKFIFLGLNSIKTKNLTLNFTNQNQKKEIREFVAEKRSVHIHL</sequence>
<evidence type="ECO:0000313" key="1">
    <source>
        <dbReference type="EMBL" id="OXA77709.1"/>
    </source>
</evidence>
<proteinExistence type="predicted"/>
<reference evidence="1 2" key="1">
    <citation type="submission" date="2016-11" db="EMBL/GenBank/DDBJ databases">
        <title>Whole genomes of Flavobacteriaceae.</title>
        <authorList>
            <person name="Stine C."/>
            <person name="Li C."/>
            <person name="Tadesse D."/>
        </authorList>
    </citation>
    <scope>NUCLEOTIDE SEQUENCE [LARGE SCALE GENOMIC DNA]</scope>
    <source>
        <strain evidence="1 2">DSM 15937</strain>
    </source>
</reference>
<evidence type="ECO:0000313" key="2">
    <source>
        <dbReference type="Proteomes" id="UP000198382"/>
    </source>
</evidence>
<protein>
    <submittedName>
        <fullName evidence="1">Uncharacterized protein</fullName>
    </submittedName>
</protein>
<dbReference type="EMBL" id="MUGV01000025">
    <property type="protein sequence ID" value="OXA77709.1"/>
    <property type="molecule type" value="Genomic_DNA"/>
</dbReference>
<keyword evidence="2" id="KW-1185">Reference proteome</keyword>
<accession>A0ABX4BNJ6</accession>
<gene>
    <name evidence="1" type="ORF">B0A65_15340</name>
</gene>
<comment type="caution">
    <text evidence="1">The sequence shown here is derived from an EMBL/GenBank/DDBJ whole genome shotgun (WGS) entry which is preliminary data.</text>
</comment>
<name>A0ABX4BNJ6_FLAFR</name>
<dbReference type="Proteomes" id="UP000198382">
    <property type="component" value="Unassembled WGS sequence"/>
</dbReference>
<organism evidence="1 2">
    <name type="scientific">Flavobacterium frigidimaris</name>
    <dbReference type="NCBI Taxonomy" id="262320"/>
    <lineage>
        <taxon>Bacteria</taxon>
        <taxon>Pseudomonadati</taxon>
        <taxon>Bacteroidota</taxon>
        <taxon>Flavobacteriia</taxon>
        <taxon>Flavobacteriales</taxon>
        <taxon>Flavobacteriaceae</taxon>
        <taxon>Flavobacterium</taxon>
    </lineage>
</organism>